<evidence type="ECO:0000256" key="6">
    <source>
        <dbReference type="ARBA" id="ARBA00023004"/>
    </source>
</evidence>
<dbReference type="Pfam" id="PF07715">
    <property type="entry name" value="Plug"/>
    <property type="match status" value="1"/>
</dbReference>
<evidence type="ECO:0000256" key="4">
    <source>
        <dbReference type="ARBA" id="ARBA00022496"/>
    </source>
</evidence>
<keyword evidence="8 12" id="KW-0798">TonB box</keyword>
<evidence type="ECO:0000256" key="9">
    <source>
        <dbReference type="ARBA" id="ARBA00023136"/>
    </source>
</evidence>
<dbReference type="InterPro" id="IPR012910">
    <property type="entry name" value="Plug_dom"/>
</dbReference>
<comment type="subcellular location">
    <subcellularLocation>
        <location evidence="1 11">Cell outer membrane</location>
        <topology evidence="1 11">Multi-pass membrane protein</topology>
    </subcellularLocation>
</comment>
<keyword evidence="17" id="KW-1185">Reference proteome</keyword>
<feature type="signal peptide" evidence="13">
    <location>
        <begin position="1"/>
        <end position="23"/>
    </location>
</feature>
<dbReference type="InterPro" id="IPR037066">
    <property type="entry name" value="Plug_dom_sf"/>
</dbReference>
<protein>
    <submittedName>
        <fullName evidence="16">TonB-dependent receptor</fullName>
    </submittedName>
</protein>
<evidence type="ECO:0000256" key="11">
    <source>
        <dbReference type="PROSITE-ProRule" id="PRU01360"/>
    </source>
</evidence>
<keyword evidence="5 11" id="KW-0812">Transmembrane</keyword>
<evidence type="ECO:0000256" key="8">
    <source>
        <dbReference type="ARBA" id="ARBA00023077"/>
    </source>
</evidence>
<evidence type="ECO:0000256" key="7">
    <source>
        <dbReference type="ARBA" id="ARBA00023065"/>
    </source>
</evidence>
<dbReference type="Gene3D" id="2.170.130.10">
    <property type="entry name" value="TonB-dependent receptor, plug domain"/>
    <property type="match status" value="1"/>
</dbReference>
<name>A0A2T8HJ79_9SPHI</name>
<keyword evidence="13" id="KW-0732">Signal</keyword>
<dbReference type="Proteomes" id="UP000245627">
    <property type="component" value="Unassembled WGS sequence"/>
</dbReference>
<keyword evidence="10 11" id="KW-0998">Cell outer membrane</keyword>
<accession>A0A2T8HJ79</accession>
<dbReference type="EMBL" id="QDKG01000003">
    <property type="protein sequence ID" value="PVH25465.1"/>
    <property type="molecule type" value="Genomic_DNA"/>
</dbReference>
<dbReference type="GO" id="GO:0006826">
    <property type="term" value="P:iron ion transport"/>
    <property type="evidence" value="ECO:0007669"/>
    <property type="project" value="UniProtKB-KW"/>
</dbReference>
<dbReference type="PROSITE" id="PS52016">
    <property type="entry name" value="TONB_DEPENDENT_REC_3"/>
    <property type="match status" value="1"/>
</dbReference>
<comment type="caution">
    <text evidence="16">The sequence shown here is derived from an EMBL/GenBank/DDBJ whole genome shotgun (WGS) entry which is preliminary data.</text>
</comment>
<reference evidence="16 17" key="1">
    <citation type="submission" date="2018-04" db="EMBL/GenBank/DDBJ databases">
        <title>Sphingobacterium cortibacter sp. nov.</title>
        <authorList>
            <person name="Li Y."/>
        </authorList>
    </citation>
    <scope>NUCLEOTIDE SEQUENCE [LARGE SCALE GENOMIC DNA]</scope>
    <source>
        <strain evidence="16 17">2c-3</strain>
    </source>
</reference>
<evidence type="ECO:0000256" key="10">
    <source>
        <dbReference type="ARBA" id="ARBA00023237"/>
    </source>
</evidence>
<evidence type="ECO:0000256" key="1">
    <source>
        <dbReference type="ARBA" id="ARBA00004571"/>
    </source>
</evidence>
<keyword evidence="2 11" id="KW-0813">Transport</keyword>
<dbReference type="Pfam" id="PF00593">
    <property type="entry name" value="TonB_dep_Rec_b-barrel"/>
    <property type="match status" value="1"/>
</dbReference>
<evidence type="ECO:0000256" key="12">
    <source>
        <dbReference type="RuleBase" id="RU003357"/>
    </source>
</evidence>
<keyword evidence="7" id="KW-0406">Ion transport</keyword>
<dbReference type="PANTHER" id="PTHR32552">
    <property type="entry name" value="FERRICHROME IRON RECEPTOR-RELATED"/>
    <property type="match status" value="1"/>
</dbReference>
<dbReference type="InterPro" id="IPR036942">
    <property type="entry name" value="Beta-barrel_TonB_sf"/>
</dbReference>
<evidence type="ECO:0000259" key="14">
    <source>
        <dbReference type="Pfam" id="PF00593"/>
    </source>
</evidence>
<gene>
    <name evidence="16" type="ORF">DC487_09615</name>
</gene>
<dbReference type="InterPro" id="IPR039426">
    <property type="entry name" value="TonB-dep_rcpt-like"/>
</dbReference>
<dbReference type="InterPro" id="IPR000531">
    <property type="entry name" value="Beta-barrel_TonB"/>
</dbReference>
<dbReference type="PANTHER" id="PTHR32552:SF81">
    <property type="entry name" value="TONB-DEPENDENT OUTER MEMBRANE RECEPTOR"/>
    <property type="match status" value="1"/>
</dbReference>
<keyword evidence="3 11" id="KW-1134">Transmembrane beta strand</keyword>
<evidence type="ECO:0000313" key="16">
    <source>
        <dbReference type="EMBL" id="PVH25465.1"/>
    </source>
</evidence>
<evidence type="ECO:0000256" key="5">
    <source>
        <dbReference type="ARBA" id="ARBA00022692"/>
    </source>
</evidence>
<dbReference type="SUPFAM" id="SSF56935">
    <property type="entry name" value="Porins"/>
    <property type="match status" value="1"/>
</dbReference>
<evidence type="ECO:0000313" key="17">
    <source>
        <dbReference type="Proteomes" id="UP000245627"/>
    </source>
</evidence>
<dbReference type="Gene3D" id="2.40.170.20">
    <property type="entry name" value="TonB-dependent receptor, beta-barrel domain"/>
    <property type="match status" value="1"/>
</dbReference>
<evidence type="ECO:0000259" key="15">
    <source>
        <dbReference type="Pfam" id="PF07715"/>
    </source>
</evidence>
<feature type="domain" description="TonB-dependent receptor plug" evidence="15">
    <location>
        <begin position="52"/>
        <end position="156"/>
    </location>
</feature>
<feature type="domain" description="TonB-dependent receptor-like beta-barrel" evidence="14">
    <location>
        <begin position="238"/>
        <end position="663"/>
    </location>
</feature>
<sequence>MQSPIIHLWRSVLLCCLANPLFAQTEQDSTRHEIAPVKIRSYFSSQPFLAHTSSAKVITRDLLTAQMPGTILPAVNTTPGVRMEERSPGSYRLALRGSMLRSPFGVRNTKIYIDEIPLTDAGGNSYLNSLDPVGLQQITIIKGPDGSLFGPNSGGVVRISPYGFDSFDPATQVLLSSGSFGTLNQQLSHRQQVSDTYQFSFDQAYMRSDGYRDHTGMKRLYLQTAHQWQYHPKAKLKFLAIYSDLSYNTPGGLTQAQFDANPRQARPATATMPGAEDQQATIYNKTLISGLVHEYKISDQWLHSASVFGSFTDFQNPFITNYEHRDERNAGFRTYVSYTPEQNDWISWQMQLGMEAQAGWYKIENFDNLAGVKGDPQSFDDLRNGQHFYFYRAAATILQKLTAEASIGLNYNDIRFTQRFPVVDNNRGDINFGATWMPRLALSYLLTPQVAARASVSRGYSPPTIAEVRSSDNQINADLQAEGGYNYEVGVRAETKNRRWLVDLSAYHYRLKEGIVRQLRENGAEFFVNAGNINQRGIELLLMGQLITPRSTGFIRAMNVSAALTYQDYKFQTYTVLEGGENVDHSGNKVTSIPTWISVNSLNMQFPHGTGINIMHNHTSSIPLNDANTAFANGYNLLQAKAHWQIPTGREWQIQVFVGGDNLLNQTYSLGNDINAFGGRYFNPSPTRNFYGGLSASF</sequence>
<evidence type="ECO:0000256" key="13">
    <source>
        <dbReference type="SAM" id="SignalP"/>
    </source>
</evidence>
<keyword evidence="6" id="KW-0408">Iron</keyword>
<dbReference type="GO" id="GO:0009279">
    <property type="term" value="C:cell outer membrane"/>
    <property type="evidence" value="ECO:0007669"/>
    <property type="project" value="UniProtKB-SubCell"/>
</dbReference>
<evidence type="ECO:0000256" key="2">
    <source>
        <dbReference type="ARBA" id="ARBA00022448"/>
    </source>
</evidence>
<feature type="chain" id="PRO_5015568914" evidence="13">
    <location>
        <begin position="24"/>
        <end position="698"/>
    </location>
</feature>
<keyword evidence="4" id="KW-0410">Iron transport</keyword>
<keyword evidence="9 11" id="KW-0472">Membrane</keyword>
<dbReference type="AlphaFoldDB" id="A0A2T8HJ79"/>
<evidence type="ECO:0000256" key="3">
    <source>
        <dbReference type="ARBA" id="ARBA00022452"/>
    </source>
</evidence>
<keyword evidence="16" id="KW-0675">Receptor</keyword>
<comment type="similarity">
    <text evidence="11 12">Belongs to the TonB-dependent receptor family.</text>
</comment>
<proteinExistence type="inferred from homology"/>
<organism evidence="16 17">
    <name type="scientific">Sphingobacterium corticibacter</name>
    <dbReference type="NCBI Taxonomy" id="2171749"/>
    <lineage>
        <taxon>Bacteria</taxon>
        <taxon>Pseudomonadati</taxon>
        <taxon>Bacteroidota</taxon>
        <taxon>Sphingobacteriia</taxon>
        <taxon>Sphingobacteriales</taxon>
        <taxon>Sphingobacteriaceae</taxon>
        <taxon>Sphingobacterium</taxon>
    </lineage>
</organism>